<evidence type="ECO:0000313" key="2">
    <source>
        <dbReference type="EMBL" id="THJ45088.1"/>
    </source>
</evidence>
<sequence>MNEVFYLLGLVFSLMVFGLYDVIGFIQREGLWLYAGLFLAAMFVITFKQTARHMKEDAEYDARYEAERLEKLAKNPWKPYLGEPVAADVKVNIELKNSSILWRVPSSALREMADDIKLWMPVSPRSTN</sequence>
<name>A0A4S5CNJ2_AERVE</name>
<dbReference type="AlphaFoldDB" id="A0A4S5CNJ2"/>
<keyword evidence="1" id="KW-0472">Membrane</keyword>
<organism evidence="2 3">
    <name type="scientific">Aeromonas veronii</name>
    <dbReference type="NCBI Taxonomy" id="654"/>
    <lineage>
        <taxon>Bacteria</taxon>
        <taxon>Pseudomonadati</taxon>
        <taxon>Pseudomonadota</taxon>
        <taxon>Gammaproteobacteria</taxon>
        <taxon>Aeromonadales</taxon>
        <taxon>Aeromonadaceae</taxon>
        <taxon>Aeromonas</taxon>
    </lineage>
</organism>
<protein>
    <submittedName>
        <fullName evidence="2">Uncharacterized protein</fullName>
    </submittedName>
</protein>
<evidence type="ECO:0000256" key="1">
    <source>
        <dbReference type="SAM" id="Phobius"/>
    </source>
</evidence>
<evidence type="ECO:0000313" key="3">
    <source>
        <dbReference type="Proteomes" id="UP000309618"/>
    </source>
</evidence>
<dbReference type="EMBL" id="SSUX01000008">
    <property type="protein sequence ID" value="THJ45088.1"/>
    <property type="molecule type" value="Genomic_DNA"/>
</dbReference>
<keyword evidence="1" id="KW-0812">Transmembrane</keyword>
<dbReference type="Proteomes" id="UP000309618">
    <property type="component" value="Unassembled WGS sequence"/>
</dbReference>
<keyword evidence="1" id="KW-1133">Transmembrane helix</keyword>
<dbReference type="RefSeq" id="WP_168797148.1">
    <property type="nucleotide sequence ID" value="NZ_SSUX01000008.1"/>
</dbReference>
<gene>
    <name evidence="2" type="ORF">E8Q35_12975</name>
</gene>
<feature type="transmembrane region" description="Helical" evidence="1">
    <location>
        <begin position="31"/>
        <end position="47"/>
    </location>
</feature>
<feature type="transmembrane region" description="Helical" evidence="1">
    <location>
        <begin position="5"/>
        <end position="25"/>
    </location>
</feature>
<reference evidence="2 3" key="1">
    <citation type="submission" date="2019-04" db="EMBL/GenBank/DDBJ databases">
        <title>Comparative genomics of Aeromonas veronii strains pathogenic to fish.</title>
        <authorList>
            <person name="Cascarano M.C."/>
            <person name="Smyrli M."/>
            <person name="Katharios P."/>
        </authorList>
    </citation>
    <scope>NUCLEOTIDE SEQUENCE [LARGE SCALE GENOMIC DNA]</scope>
    <source>
        <strain evidence="2 3">XU1</strain>
    </source>
</reference>
<comment type="caution">
    <text evidence="2">The sequence shown here is derived from an EMBL/GenBank/DDBJ whole genome shotgun (WGS) entry which is preliminary data.</text>
</comment>
<accession>A0A4S5CNJ2</accession>
<proteinExistence type="predicted"/>